<dbReference type="AlphaFoldDB" id="A0A4Y9ZW28"/>
<proteinExistence type="predicted"/>
<comment type="caution">
    <text evidence="2">The sequence shown here is derived from an EMBL/GenBank/DDBJ whole genome shotgun (WGS) entry which is preliminary data.</text>
</comment>
<reference evidence="2 3" key="1">
    <citation type="submission" date="2019-02" db="EMBL/GenBank/DDBJ databases">
        <title>Genome sequencing of the rare red list fungi Hericium alpestre (H. flagellum).</title>
        <authorList>
            <person name="Buettner E."/>
            <person name="Kellner H."/>
        </authorList>
    </citation>
    <scope>NUCLEOTIDE SEQUENCE [LARGE SCALE GENOMIC DNA]</scope>
    <source>
        <strain evidence="2 3">DSM 108284</strain>
    </source>
</reference>
<dbReference type="STRING" id="135208.A0A4Y9ZW28"/>
<evidence type="ECO:0000313" key="3">
    <source>
        <dbReference type="Proteomes" id="UP000298061"/>
    </source>
</evidence>
<feature type="region of interest" description="Disordered" evidence="1">
    <location>
        <begin position="1"/>
        <end position="363"/>
    </location>
</feature>
<keyword evidence="3" id="KW-1185">Reference proteome</keyword>
<protein>
    <submittedName>
        <fullName evidence="2">Uncharacterized protein</fullName>
    </submittedName>
</protein>
<evidence type="ECO:0000256" key="1">
    <source>
        <dbReference type="SAM" id="MobiDB-lite"/>
    </source>
</evidence>
<dbReference type="EMBL" id="SFCI01000715">
    <property type="protein sequence ID" value="TFY78267.1"/>
    <property type="molecule type" value="Genomic_DNA"/>
</dbReference>
<evidence type="ECO:0000313" key="2">
    <source>
        <dbReference type="EMBL" id="TFY78267.1"/>
    </source>
</evidence>
<sequence>MVDDTPAQPVEEQREPGEGSPRGSGDEHESFLRRSQSATDGMREREPSARLINDAAVGVAVAGASGQDNSRSTKGSGEKTDGSSQYATGESAGSHPSPGARHILPRDVLLRMYEDDEPTPGHTLTPHDEEHEPRVDSPLLPPPAINVDPLVVNSSRKHHSTQSLLSEGSVTPGGDPEKATVQTARRVRVGDLPPRLPDRLTTVEDESPRDEASPSGATWLGGSFAKLGRFSFLNRPPPSPGSRSPSRGVSRPSSLVVHGLSDADVEAARASLRPEMGYRDDPRPISTVSGKSAVSSSGGTIYHDASSRPATPGGVGSNSSAARAPSRLAVSHGPEHSVSDADPAPPAYEAQASPSSSYSGGRALASDLRPGFADILDLPAPPPDAPFAASRKSTTAVPPGLTSMPNPRVWRNSGTGSPLSPNSFITAGSNTSGSTTGIMIDVLEEAPPAAGEGWRLMSRGAMDDSQGRRTTFGQVASGLRPPT</sequence>
<feature type="compositionally biased region" description="Low complexity" evidence="1">
    <location>
        <begin position="241"/>
        <end position="254"/>
    </location>
</feature>
<organism evidence="2 3">
    <name type="scientific">Hericium alpestre</name>
    <dbReference type="NCBI Taxonomy" id="135208"/>
    <lineage>
        <taxon>Eukaryota</taxon>
        <taxon>Fungi</taxon>
        <taxon>Dikarya</taxon>
        <taxon>Basidiomycota</taxon>
        <taxon>Agaricomycotina</taxon>
        <taxon>Agaricomycetes</taxon>
        <taxon>Russulales</taxon>
        <taxon>Hericiaceae</taxon>
        <taxon>Hericium</taxon>
    </lineage>
</organism>
<dbReference type="OrthoDB" id="2563978at2759"/>
<feature type="compositionally biased region" description="Basic and acidic residues" evidence="1">
    <location>
        <begin position="104"/>
        <end position="113"/>
    </location>
</feature>
<feature type="compositionally biased region" description="Basic and acidic residues" evidence="1">
    <location>
        <begin position="125"/>
        <end position="135"/>
    </location>
</feature>
<gene>
    <name evidence="2" type="ORF">EWM64_g5742</name>
</gene>
<dbReference type="Proteomes" id="UP000298061">
    <property type="component" value="Unassembled WGS sequence"/>
</dbReference>
<feature type="compositionally biased region" description="Low complexity" evidence="1">
    <location>
        <begin position="286"/>
        <end position="300"/>
    </location>
</feature>
<feature type="region of interest" description="Disordered" evidence="1">
    <location>
        <begin position="460"/>
        <end position="483"/>
    </location>
</feature>
<accession>A0A4Y9ZW28</accession>
<name>A0A4Y9ZW28_9AGAM</name>
<feature type="region of interest" description="Disordered" evidence="1">
    <location>
        <begin position="387"/>
        <end position="407"/>
    </location>
</feature>
<feature type="compositionally biased region" description="Low complexity" evidence="1">
    <location>
        <begin position="55"/>
        <end position="66"/>
    </location>
</feature>